<dbReference type="RefSeq" id="WP_204030593.1">
    <property type="nucleotide sequence ID" value="NZ_BOOW01000036.1"/>
</dbReference>
<dbReference type="Pfam" id="PF00378">
    <property type="entry name" value="ECH_1"/>
    <property type="match status" value="1"/>
</dbReference>
<dbReference type="SUPFAM" id="SSF52096">
    <property type="entry name" value="ClpP/crotonase"/>
    <property type="match status" value="1"/>
</dbReference>
<evidence type="ECO:0000313" key="1">
    <source>
        <dbReference type="EMBL" id="GII95544.1"/>
    </source>
</evidence>
<dbReference type="InterPro" id="IPR029045">
    <property type="entry name" value="ClpP/crotonase-like_dom_sf"/>
</dbReference>
<proteinExistence type="predicted"/>
<sequence length="264" mass="27938">MSDALDVTVDDGIALIRLTAQPLGVLNTSAKEAFRELIAGLALDTRLRAAIVTGTGTAFSVGSDIREFRQERDWLSSAAHLEQDLWTAIEEAPFPTIAACNGTTLGGGAELAIACDIRIAAESARFGFPEVAVGTFASAGGTQRLPQHVGAGNAKRLLLTGEIITAHEALRIGLVQAVVPDADLQSQARTLAHDLTLRSPTALAATKNAVNTGLRHGRNDGHAAEDRLSVDVGLTDDAAEGQRAFREKRQARFGPRMARWVSGR</sequence>
<dbReference type="Proteomes" id="UP000606172">
    <property type="component" value="Unassembled WGS sequence"/>
</dbReference>
<reference evidence="1" key="1">
    <citation type="submission" date="2021-01" db="EMBL/GenBank/DDBJ databases">
        <title>Whole genome shotgun sequence of Sinosporangium siamense NBRC 109515.</title>
        <authorList>
            <person name="Komaki H."/>
            <person name="Tamura T."/>
        </authorList>
    </citation>
    <scope>NUCLEOTIDE SEQUENCE</scope>
    <source>
        <strain evidence="1">NBRC 109515</strain>
    </source>
</reference>
<dbReference type="AlphaFoldDB" id="A0A919RP20"/>
<dbReference type="PANTHER" id="PTHR11941">
    <property type="entry name" value="ENOYL-COA HYDRATASE-RELATED"/>
    <property type="match status" value="1"/>
</dbReference>
<organism evidence="1 2">
    <name type="scientific">Sinosporangium siamense</name>
    <dbReference type="NCBI Taxonomy" id="1367973"/>
    <lineage>
        <taxon>Bacteria</taxon>
        <taxon>Bacillati</taxon>
        <taxon>Actinomycetota</taxon>
        <taxon>Actinomycetes</taxon>
        <taxon>Streptosporangiales</taxon>
        <taxon>Streptosporangiaceae</taxon>
        <taxon>Sinosporangium</taxon>
    </lineage>
</organism>
<comment type="caution">
    <text evidence="1">The sequence shown here is derived from an EMBL/GenBank/DDBJ whole genome shotgun (WGS) entry which is preliminary data.</text>
</comment>
<dbReference type="GO" id="GO:0003824">
    <property type="term" value="F:catalytic activity"/>
    <property type="evidence" value="ECO:0007669"/>
    <property type="project" value="UniProtKB-ARBA"/>
</dbReference>
<dbReference type="EMBL" id="BOOW01000036">
    <property type="protein sequence ID" value="GII95544.1"/>
    <property type="molecule type" value="Genomic_DNA"/>
</dbReference>
<accession>A0A919RP20</accession>
<keyword evidence="2" id="KW-1185">Reference proteome</keyword>
<dbReference type="InterPro" id="IPR001753">
    <property type="entry name" value="Enoyl-CoA_hydra/iso"/>
</dbReference>
<protein>
    <submittedName>
        <fullName evidence="1">Crotonase</fullName>
    </submittedName>
</protein>
<dbReference type="GO" id="GO:0006635">
    <property type="term" value="P:fatty acid beta-oxidation"/>
    <property type="evidence" value="ECO:0007669"/>
    <property type="project" value="TreeGrafter"/>
</dbReference>
<dbReference type="Gene3D" id="3.90.226.10">
    <property type="entry name" value="2-enoyl-CoA Hydratase, Chain A, domain 1"/>
    <property type="match status" value="1"/>
</dbReference>
<gene>
    <name evidence="1" type="ORF">Ssi02_57750</name>
</gene>
<dbReference type="PANTHER" id="PTHR11941:SF54">
    <property type="entry name" value="ENOYL-COA HYDRATASE, MITOCHONDRIAL"/>
    <property type="match status" value="1"/>
</dbReference>
<evidence type="ECO:0000313" key="2">
    <source>
        <dbReference type="Proteomes" id="UP000606172"/>
    </source>
</evidence>
<name>A0A919RP20_9ACTN</name>
<dbReference type="CDD" id="cd06558">
    <property type="entry name" value="crotonase-like"/>
    <property type="match status" value="1"/>
</dbReference>